<dbReference type="RefSeq" id="WP_307230372.1">
    <property type="nucleotide sequence ID" value="NZ_JAUSTT010000016.1"/>
</dbReference>
<dbReference type="EMBL" id="JAUSTT010000016">
    <property type="protein sequence ID" value="MDQ0176875.1"/>
    <property type="molecule type" value="Genomic_DNA"/>
</dbReference>
<gene>
    <name evidence="1" type="ORF">J2S08_002733</name>
</gene>
<keyword evidence="2" id="KW-1185">Reference proteome</keyword>
<proteinExistence type="predicted"/>
<evidence type="ECO:0000313" key="2">
    <source>
        <dbReference type="Proteomes" id="UP001223586"/>
    </source>
</evidence>
<name>A0ABT9WUA7_9BACI</name>
<protein>
    <submittedName>
        <fullName evidence="1">Transcriptional regulator</fullName>
    </submittedName>
</protein>
<dbReference type="Proteomes" id="UP001223586">
    <property type="component" value="Unassembled WGS sequence"/>
</dbReference>
<reference evidence="1 2" key="1">
    <citation type="submission" date="2023-07" db="EMBL/GenBank/DDBJ databases">
        <title>Genomic Encyclopedia of Type Strains, Phase IV (KMG-IV): sequencing the most valuable type-strain genomes for metagenomic binning, comparative biology and taxonomic classification.</title>
        <authorList>
            <person name="Goeker M."/>
        </authorList>
    </citation>
    <scope>NUCLEOTIDE SEQUENCE [LARGE SCALE GENOMIC DNA]</scope>
    <source>
        <strain evidence="1 2">DSM 23837</strain>
    </source>
</reference>
<accession>A0ABT9WUA7</accession>
<comment type="caution">
    <text evidence="1">The sequence shown here is derived from an EMBL/GenBank/DDBJ whole genome shotgun (WGS) entry which is preliminary data.</text>
</comment>
<sequence length="75" mass="8911">MEKGREITPFGWEVKRRLTELKLDQKGFCKIHNIPEARLSELITGKRPVRRYRSIVEKELGIGKYDEKQKRKVTV</sequence>
<evidence type="ECO:0000313" key="1">
    <source>
        <dbReference type="EMBL" id="MDQ0176875.1"/>
    </source>
</evidence>
<organism evidence="1 2">
    <name type="scientific">Bacillus chungangensis</name>
    <dbReference type="NCBI Taxonomy" id="587633"/>
    <lineage>
        <taxon>Bacteria</taxon>
        <taxon>Bacillati</taxon>
        <taxon>Bacillota</taxon>
        <taxon>Bacilli</taxon>
        <taxon>Bacillales</taxon>
        <taxon>Bacillaceae</taxon>
        <taxon>Bacillus</taxon>
    </lineage>
</organism>